<dbReference type="InterPro" id="IPR051487">
    <property type="entry name" value="Ser/Thr_Proteases_Immune/Dev"/>
</dbReference>
<keyword evidence="1" id="KW-1015">Disulfide bond</keyword>
<evidence type="ECO:0000256" key="2">
    <source>
        <dbReference type="ARBA" id="ARBA00024195"/>
    </source>
</evidence>
<dbReference type="InterPro" id="IPR018114">
    <property type="entry name" value="TRYPSIN_HIS"/>
</dbReference>
<dbReference type="OrthoDB" id="5912168at2759"/>
<protein>
    <recommendedName>
        <fullName evidence="4">Peptidase S1 domain-containing protein</fullName>
    </recommendedName>
</protein>
<dbReference type="InterPro" id="IPR001254">
    <property type="entry name" value="Trypsin_dom"/>
</dbReference>
<dbReference type="GO" id="GO:0006508">
    <property type="term" value="P:proteolysis"/>
    <property type="evidence" value="ECO:0007669"/>
    <property type="project" value="InterPro"/>
</dbReference>
<dbReference type="PROSITE" id="PS00134">
    <property type="entry name" value="TRYPSIN_HIS"/>
    <property type="match status" value="1"/>
</dbReference>
<reference evidence="5 6" key="2">
    <citation type="journal article" date="2019" name="G3 (Bethesda)">
        <title>Hybrid Assembly of the Genome of the Entomopathogenic Nematode Steinernema carpocapsae Identifies the X-Chromosome.</title>
        <authorList>
            <person name="Serra L."/>
            <person name="Macchietto M."/>
            <person name="Macias-Munoz A."/>
            <person name="McGill C.J."/>
            <person name="Rodriguez I.M."/>
            <person name="Rodriguez B."/>
            <person name="Murad R."/>
            <person name="Mortazavi A."/>
        </authorList>
    </citation>
    <scope>NUCLEOTIDE SEQUENCE [LARGE SCALE GENOMIC DNA]</scope>
    <source>
        <strain evidence="5 6">ALL</strain>
    </source>
</reference>
<sequence length="314" mass="34914">MESFLFVWSVVSRTQGLHFGGNQFKLPKNDFQTLKTIHLRDEVALLFGRRSARHDGFSVPQRGNSSQTGDRRSPSRARPVPLLRADHDPQEVLRWRLRASLLSDRYLLTAAHCVTNSLFTPSFTAFAGMTDLNDRFTSKVQRSQIVEVIYPKDNLTGKTDLGDIAILKMENPITFSSTVQPTKIVRNDSSLTVASKEGVLIGYGKTTWKEDVPSTTHDLLYAEVPFVDEKLCKRVYGKRATEREFCAGGKGKGQAPGDSGGPFGVIKNGEWIQVGLPSQGFSTNNKKLNPSILTRVASYCDFIEETTKGAFLCF</sequence>
<comment type="caution">
    <text evidence="5">The sequence shown here is derived from an EMBL/GenBank/DDBJ whole genome shotgun (WGS) entry which is preliminary data.</text>
</comment>
<dbReference type="InterPro" id="IPR009003">
    <property type="entry name" value="Peptidase_S1_PA"/>
</dbReference>
<dbReference type="STRING" id="34508.A0A4U5MHC2"/>
<dbReference type="Pfam" id="PF00089">
    <property type="entry name" value="Trypsin"/>
    <property type="match status" value="1"/>
</dbReference>
<dbReference type="SMART" id="SM00020">
    <property type="entry name" value="Tryp_SPc"/>
    <property type="match status" value="1"/>
</dbReference>
<reference evidence="5 6" key="1">
    <citation type="journal article" date="2015" name="Genome Biol.">
        <title>Comparative genomics of Steinernema reveals deeply conserved gene regulatory networks.</title>
        <authorList>
            <person name="Dillman A.R."/>
            <person name="Macchietto M."/>
            <person name="Porter C.F."/>
            <person name="Rogers A."/>
            <person name="Williams B."/>
            <person name="Antoshechkin I."/>
            <person name="Lee M.M."/>
            <person name="Goodwin Z."/>
            <person name="Lu X."/>
            <person name="Lewis E.E."/>
            <person name="Goodrich-Blair H."/>
            <person name="Stock S.P."/>
            <person name="Adams B.J."/>
            <person name="Sternberg P.W."/>
            <person name="Mortazavi A."/>
        </authorList>
    </citation>
    <scope>NUCLEOTIDE SEQUENCE [LARGE SCALE GENOMIC DNA]</scope>
    <source>
        <strain evidence="5 6">ALL</strain>
    </source>
</reference>
<dbReference type="AlphaFoldDB" id="A0A4U5MHC2"/>
<dbReference type="Gene3D" id="2.40.10.10">
    <property type="entry name" value="Trypsin-like serine proteases"/>
    <property type="match status" value="1"/>
</dbReference>
<evidence type="ECO:0000256" key="3">
    <source>
        <dbReference type="SAM" id="MobiDB-lite"/>
    </source>
</evidence>
<evidence type="ECO:0000313" key="5">
    <source>
        <dbReference type="EMBL" id="TKR68403.1"/>
    </source>
</evidence>
<feature type="region of interest" description="Disordered" evidence="3">
    <location>
        <begin position="56"/>
        <end position="82"/>
    </location>
</feature>
<dbReference type="PRINTS" id="PR00722">
    <property type="entry name" value="CHYMOTRYPSIN"/>
</dbReference>
<dbReference type="CDD" id="cd00190">
    <property type="entry name" value="Tryp_SPc"/>
    <property type="match status" value="1"/>
</dbReference>
<dbReference type="InterPro" id="IPR001314">
    <property type="entry name" value="Peptidase_S1A"/>
</dbReference>
<dbReference type="SUPFAM" id="SSF50494">
    <property type="entry name" value="Trypsin-like serine proteases"/>
    <property type="match status" value="1"/>
</dbReference>
<gene>
    <name evidence="5" type="ORF">L596_024392</name>
</gene>
<evidence type="ECO:0000259" key="4">
    <source>
        <dbReference type="PROSITE" id="PS50240"/>
    </source>
</evidence>
<evidence type="ECO:0000313" key="6">
    <source>
        <dbReference type="Proteomes" id="UP000298663"/>
    </source>
</evidence>
<keyword evidence="6" id="KW-1185">Reference proteome</keyword>
<name>A0A4U5MHC2_STECR</name>
<dbReference type="PROSITE" id="PS50240">
    <property type="entry name" value="TRYPSIN_DOM"/>
    <property type="match status" value="1"/>
</dbReference>
<accession>A0A4U5MHC2</accession>
<dbReference type="InterPro" id="IPR043504">
    <property type="entry name" value="Peptidase_S1_PA_chymotrypsin"/>
</dbReference>
<proteinExistence type="inferred from homology"/>
<evidence type="ECO:0000256" key="1">
    <source>
        <dbReference type="ARBA" id="ARBA00023157"/>
    </source>
</evidence>
<dbReference type="PANTHER" id="PTHR24256">
    <property type="entry name" value="TRYPTASE-RELATED"/>
    <property type="match status" value="1"/>
</dbReference>
<feature type="domain" description="Peptidase S1" evidence="4">
    <location>
        <begin position="99"/>
        <end position="308"/>
    </location>
</feature>
<dbReference type="EMBL" id="AZBU02000008">
    <property type="protein sequence ID" value="TKR68403.1"/>
    <property type="molecule type" value="Genomic_DNA"/>
</dbReference>
<dbReference type="Proteomes" id="UP000298663">
    <property type="component" value="Unassembled WGS sequence"/>
</dbReference>
<comment type="similarity">
    <text evidence="2">Belongs to the peptidase S1 family. CLIP subfamily.</text>
</comment>
<organism evidence="5 6">
    <name type="scientific">Steinernema carpocapsae</name>
    <name type="common">Entomopathogenic nematode</name>
    <dbReference type="NCBI Taxonomy" id="34508"/>
    <lineage>
        <taxon>Eukaryota</taxon>
        <taxon>Metazoa</taxon>
        <taxon>Ecdysozoa</taxon>
        <taxon>Nematoda</taxon>
        <taxon>Chromadorea</taxon>
        <taxon>Rhabditida</taxon>
        <taxon>Tylenchina</taxon>
        <taxon>Panagrolaimomorpha</taxon>
        <taxon>Strongyloidoidea</taxon>
        <taxon>Steinernematidae</taxon>
        <taxon>Steinernema</taxon>
    </lineage>
</organism>
<dbReference type="GO" id="GO:0004252">
    <property type="term" value="F:serine-type endopeptidase activity"/>
    <property type="evidence" value="ECO:0007669"/>
    <property type="project" value="InterPro"/>
</dbReference>